<feature type="coiled-coil region" evidence="1">
    <location>
        <begin position="612"/>
        <end position="646"/>
    </location>
</feature>
<evidence type="ECO:0000256" key="1">
    <source>
        <dbReference type="SAM" id="Coils"/>
    </source>
</evidence>
<feature type="region of interest" description="Disordered" evidence="2">
    <location>
        <begin position="307"/>
        <end position="342"/>
    </location>
</feature>
<evidence type="ECO:0000313" key="4">
    <source>
        <dbReference type="Proteomes" id="UP000039865"/>
    </source>
</evidence>
<accession>A0A077ZUW7</accession>
<protein>
    <submittedName>
        <fullName evidence="3">Uncharacterized protein</fullName>
    </submittedName>
</protein>
<keyword evidence="4" id="KW-1185">Reference proteome</keyword>
<name>A0A077ZUW7_STYLE</name>
<organism evidence="3 4">
    <name type="scientific">Stylonychia lemnae</name>
    <name type="common">Ciliate</name>
    <dbReference type="NCBI Taxonomy" id="5949"/>
    <lineage>
        <taxon>Eukaryota</taxon>
        <taxon>Sar</taxon>
        <taxon>Alveolata</taxon>
        <taxon>Ciliophora</taxon>
        <taxon>Intramacronucleata</taxon>
        <taxon>Spirotrichea</taxon>
        <taxon>Stichotrichia</taxon>
        <taxon>Sporadotrichida</taxon>
        <taxon>Oxytrichidae</taxon>
        <taxon>Stylonychinae</taxon>
        <taxon>Stylonychia</taxon>
    </lineage>
</organism>
<sequence>MHIENVLCIINPSNHKQIEKTKYLIEITLKKGKCFLKQCIYRFSKENRKFQNLFEGLDNSKPFDFDFLKKQTFKDIFSIKNKRAESIKKTLHYSNYSKQDHNIISHEEPLQFYNEFQNNLIQYDQVKPPPFDLQQSLKDAKKRQKATLDKQCKKYIIKNIRTCTEFGRTQRDKVRKNQLKKNRNMTISIDDPYNLSKGQSIYDNYLSGDNLNQNSNQNTPGNLRHRRLQLIHRQKLNQTTIKSQLNKFGASPMVIYHEPIIAPNTQVNSLERPKTGILLNEQRQTSHSQNRNLDESSNNLIFLKRNIQTQESQRRPLQKENSSSFTQNEIQQFSQQQRFRQNMRNTSPMRVIQKRDFNTLQGPEYNKTPVNGPMILKSELISPSRPSLVAIGVDNDYNDKYSTLSQADQMRKRSLSSYCKKRDLAQNLKQQKDIRPNYTVKALNNSRKQSIETDSQVISEKASRAYLPEDQNALKRIKNLEKYMSKKVKSKDDAVGYAMGYLEKLAKLNNNQEGVDTSSLIKNGQLLGEYQWNKGAEDAKGLNEAFKLYDLDGTMAGVNTPLMNSIDFADLRDEEKLIHQVLFDRKRSDKAILIMDDSQQQQGENIVNISKANFIERQLNEERTKRRELETALQRLGAKIRDLTKKNTVD</sequence>
<evidence type="ECO:0000256" key="2">
    <source>
        <dbReference type="SAM" id="MobiDB-lite"/>
    </source>
</evidence>
<gene>
    <name evidence="3" type="primary">Contig16622.g17712</name>
    <name evidence="3" type="ORF">STYLEM_2680</name>
</gene>
<keyword evidence="1" id="KW-0175">Coiled coil</keyword>
<dbReference type="AlphaFoldDB" id="A0A077ZUW7"/>
<evidence type="ECO:0000313" key="3">
    <source>
        <dbReference type="EMBL" id="CDW73695.1"/>
    </source>
</evidence>
<feature type="compositionally biased region" description="Low complexity" evidence="2">
    <location>
        <begin position="325"/>
        <end position="342"/>
    </location>
</feature>
<proteinExistence type="predicted"/>
<reference evidence="3 4" key="1">
    <citation type="submission" date="2014-06" db="EMBL/GenBank/DDBJ databases">
        <authorList>
            <person name="Swart Estienne"/>
        </authorList>
    </citation>
    <scope>NUCLEOTIDE SEQUENCE [LARGE SCALE GENOMIC DNA]</scope>
    <source>
        <strain evidence="3 4">130c</strain>
    </source>
</reference>
<dbReference type="Proteomes" id="UP000039865">
    <property type="component" value="Unassembled WGS sequence"/>
</dbReference>
<dbReference type="InParanoid" id="A0A077ZUW7"/>
<dbReference type="EMBL" id="CCKQ01002584">
    <property type="protein sequence ID" value="CDW73695.1"/>
    <property type="molecule type" value="Genomic_DNA"/>
</dbReference>